<dbReference type="InterPro" id="IPR002656">
    <property type="entry name" value="Acyl_transf_3_dom"/>
</dbReference>
<keyword evidence="2" id="KW-1133">Transmembrane helix</keyword>
<evidence type="ECO:0000259" key="3">
    <source>
        <dbReference type="Pfam" id="PF01757"/>
    </source>
</evidence>
<feature type="domain" description="Acyltransferase 3" evidence="3">
    <location>
        <begin position="1"/>
        <end position="315"/>
    </location>
</feature>
<evidence type="ECO:0000313" key="4">
    <source>
        <dbReference type="EMBL" id="RYQ34745.1"/>
    </source>
</evidence>
<keyword evidence="4" id="KW-0808">Transferase</keyword>
<dbReference type="Pfam" id="PF01757">
    <property type="entry name" value="Acyl_transf_3"/>
    <property type="match status" value="1"/>
</dbReference>
<dbReference type="Proteomes" id="UP000292382">
    <property type="component" value="Unassembled WGS sequence"/>
</dbReference>
<dbReference type="GO" id="GO:0016747">
    <property type="term" value="F:acyltransferase activity, transferring groups other than amino-acyl groups"/>
    <property type="evidence" value="ECO:0007669"/>
    <property type="project" value="InterPro"/>
</dbReference>
<feature type="transmembrane region" description="Helical" evidence="2">
    <location>
        <begin position="165"/>
        <end position="182"/>
    </location>
</feature>
<organism evidence="4 5">
    <name type="scientific">Bifidobacterium pseudolongum subsp. globosum</name>
    <dbReference type="NCBI Taxonomy" id="1690"/>
    <lineage>
        <taxon>Bacteria</taxon>
        <taxon>Bacillati</taxon>
        <taxon>Actinomycetota</taxon>
        <taxon>Actinomycetes</taxon>
        <taxon>Bifidobacteriales</taxon>
        <taxon>Bifidobacteriaceae</taxon>
        <taxon>Bifidobacterium</taxon>
    </lineage>
</organism>
<dbReference type="EMBL" id="RYUW01000023">
    <property type="protein sequence ID" value="RYQ34745.1"/>
    <property type="molecule type" value="Genomic_DNA"/>
</dbReference>
<feature type="transmembrane region" description="Helical" evidence="2">
    <location>
        <begin position="72"/>
        <end position="87"/>
    </location>
</feature>
<accession>A0A4Q5ASG4</accession>
<name>A0A4Q5ASG4_9BIFI</name>
<feature type="region of interest" description="Disordered" evidence="1">
    <location>
        <begin position="363"/>
        <end position="383"/>
    </location>
</feature>
<keyword evidence="4" id="KW-0012">Acyltransferase</keyword>
<feature type="transmembrane region" description="Helical" evidence="2">
    <location>
        <begin position="107"/>
        <end position="128"/>
    </location>
</feature>
<evidence type="ECO:0000313" key="5">
    <source>
        <dbReference type="Proteomes" id="UP000292382"/>
    </source>
</evidence>
<protein>
    <submittedName>
        <fullName evidence="4">Acyltransferase</fullName>
    </submittedName>
</protein>
<feature type="transmembrane region" description="Helical" evidence="2">
    <location>
        <begin position="297"/>
        <end position="315"/>
    </location>
</feature>
<reference evidence="4 5" key="1">
    <citation type="submission" date="2018-12" db="EMBL/GenBank/DDBJ databases">
        <title>Unveiling genomic diversity among members of the Bifidobacterium pseudolongum species, a widely distributed gut commensal of the animal kingdom.</title>
        <authorList>
            <person name="Lugli G.A."/>
            <person name="Duranti S."/>
            <person name="Albert K."/>
            <person name="Mancabelli L."/>
            <person name="Napoli S."/>
            <person name="Viappiani A."/>
            <person name="Anzalone R."/>
            <person name="Longhi G."/>
            <person name="Milani C."/>
            <person name="Turroni F."/>
            <person name="Alessandri G."/>
            <person name="Sela D.A."/>
            <person name="Van Sinderen D."/>
            <person name="Ventura M."/>
        </authorList>
    </citation>
    <scope>NUCLEOTIDE SEQUENCE [LARGE SCALE GENOMIC DNA]</scope>
    <source>
        <strain evidence="4 5">2003B</strain>
    </source>
</reference>
<feature type="transmembrane region" description="Helical" evidence="2">
    <location>
        <begin position="260"/>
        <end position="277"/>
    </location>
</feature>
<feature type="transmembrane region" description="Helical" evidence="2">
    <location>
        <begin position="25"/>
        <end position="51"/>
    </location>
</feature>
<proteinExistence type="predicted"/>
<keyword evidence="2" id="KW-0812">Transmembrane</keyword>
<evidence type="ECO:0000256" key="1">
    <source>
        <dbReference type="SAM" id="MobiDB-lite"/>
    </source>
</evidence>
<comment type="caution">
    <text evidence="4">The sequence shown here is derived from an EMBL/GenBank/DDBJ whole genome shotgun (WGS) entry which is preliminary data.</text>
</comment>
<evidence type="ECO:0000256" key="2">
    <source>
        <dbReference type="SAM" id="Phobius"/>
    </source>
</evidence>
<sequence>MIIGHHYVVHCGGFNNPYPPFGPKLLAYLLIFSLGKIGVFLFFGISAWFLCMETDYSVKKSLKRVWMLEREVLFYSIILTVTMKLWKPDLIAPDRYLNAMFPIGTSLWWYVTGYALFLLIYPFFTLGLRTMGRNMHAALCLIFFILWGVIAGLSRNVIYGTEAEGILDFVFLYTLITFYRWYLNDCTFKRAWLSIITGFAILAGSITAMQIAGTMRHNDELRLHSLYLASSSIKLPVMMAGFGILILVTKLDFHSNIINQIAKTTFGIYLITDFYAVRNVIWNNRFSLLNTYDKTFAIARSIAYILAVFIVAMLVDLARQGLFAITVDRHRGAWFNKIANAATSSRWFRSIWNRLAPTRHDAPRCIQGRPLQSDADPDASSVE</sequence>
<gene>
    <name evidence="4" type="ORF">PG2003B_1651</name>
</gene>
<feature type="transmembrane region" description="Helical" evidence="2">
    <location>
        <begin position="225"/>
        <end position="248"/>
    </location>
</feature>
<keyword evidence="2" id="KW-0472">Membrane</keyword>
<feature type="transmembrane region" description="Helical" evidence="2">
    <location>
        <begin position="135"/>
        <end position="153"/>
    </location>
</feature>
<dbReference type="AlphaFoldDB" id="A0A4Q5ASG4"/>
<feature type="transmembrane region" description="Helical" evidence="2">
    <location>
        <begin position="191"/>
        <end position="213"/>
    </location>
</feature>